<dbReference type="InterPro" id="IPR050426">
    <property type="entry name" value="Glycosyltransferase_28"/>
</dbReference>
<dbReference type="PANTHER" id="PTHR48050:SF13">
    <property type="entry name" value="STEROL 3-BETA-GLUCOSYLTRANSFERASE UGT80A2"/>
    <property type="match status" value="1"/>
</dbReference>
<dbReference type="Proteomes" id="UP000199051">
    <property type="component" value="Unassembled WGS sequence"/>
</dbReference>
<dbReference type="RefSeq" id="WP_092774433.1">
    <property type="nucleotide sequence ID" value="NZ_FOGI01000001.1"/>
</dbReference>
<keyword evidence="2" id="KW-0808">Transferase</keyword>
<dbReference type="AlphaFoldDB" id="A0A1H9KF39"/>
<dbReference type="STRING" id="155974.SAMN04487818_101155"/>
<proteinExistence type="predicted"/>
<dbReference type="InterPro" id="IPR010610">
    <property type="entry name" value="EryCIII-like_C"/>
</dbReference>
<sequence length="392" mass="41260">MSRFLFVVPPLAGHVNPTIGLGAALAARGHEVAWCGPELHLRPMLGQDAVVHPTGTRLHRPQADHGTAAIRSVWDRFIVPFARFSLPAVEKAVLDARPDVVVVDQHSPAGAIAAHRLGVPWATLAASTMELGEPLADMPRVLDWLHGRLRHLWAKAGMPADEYFDLRFSPYLSLACTTRALTAALPDDVIGVGPILAERPGQPDFPWEWLDQGRAHVLVSVGTLADDVSARFLRETAAALAPLGDRLQAIFVAPPEVLPDLPPHLIARTRVPMLALLPRVDLVVSHGGLNTVCESLAHGVPLVVAPIRHDQPINANGVVAAGAGLRVGFARADAGALRAAITTVLGDPAHRVAAAQVRESFAEAGGADAAAAALVDLATRSPAAAGMSRSTS</sequence>
<feature type="domain" description="Erythromycin biosynthesis protein CIII-like C-terminal" evidence="1">
    <location>
        <begin position="258"/>
        <end position="362"/>
    </location>
</feature>
<name>A0A1H9KF39_9PSEU</name>
<keyword evidence="3" id="KW-1185">Reference proteome</keyword>
<dbReference type="CDD" id="cd03784">
    <property type="entry name" value="GT1_Gtf-like"/>
    <property type="match status" value="1"/>
</dbReference>
<organism evidence="2 3">
    <name type="scientific">Actinokineospora terrae</name>
    <dbReference type="NCBI Taxonomy" id="155974"/>
    <lineage>
        <taxon>Bacteria</taxon>
        <taxon>Bacillati</taxon>
        <taxon>Actinomycetota</taxon>
        <taxon>Actinomycetes</taxon>
        <taxon>Pseudonocardiales</taxon>
        <taxon>Pseudonocardiaceae</taxon>
        <taxon>Actinokineospora</taxon>
    </lineage>
</organism>
<evidence type="ECO:0000313" key="3">
    <source>
        <dbReference type="Proteomes" id="UP000199051"/>
    </source>
</evidence>
<evidence type="ECO:0000259" key="1">
    <source>
        <dbReference type="Pfam" id="PF06722"/>
    </source>
</evidence>
<dbReference type="InterPro" id="IPR002213">
    <property type="entry name" value="UDP_glucos_trans"/>
</dbReference>
<evidence type="ECO:0000313" key="2">
    <source>
        <dbReference type="EMBL" id="SEQ97786.1"/>
    </source>
</evidence>
<dbReference type="Gene3D" id="3.40.50.2000">
    <property type="entry name" value="Glycogen Phosphorylase B"/>
    <property type="match status" value="2"/>
</dbReference>
<reference evidence="3" key="1">
    <citation type="submission" date="2016-10" db="EMBL/GenBank/DDBJ databases">
        <authorList>
            <person name="Varghese N."/>
            <person name="Submissions S."/>
        </authorList>
    </citation>
    <scope>NUCLEOTIDE SEQUENCE [LARGE SCALE GENOMIC DNA]</scope>
    <source>
        <strain evidence="3">DSM 44260</strain>
    </source>
</reference>
<gene>
    <name evidence="2" type="ORF">SAMN04487818_101155</name>
</gene>
<dbReference type="GO" id="GO:0008194">
    <property type="term" value="F:UDP-glycosyltransferase activity"/>
    <property type="evidence" value="ECO:0007669"/>
    <property type="project" value="InterPro"/>
</dbReference>
<accession>A0A1H9KF39</accession>
<protein>
    <submittedName>
        <fullName evidence="2">Glycosyltransferase, MGT family</fullName>
    </submittedName>
</protein>
<dbReference type="SUPFAM" id="SSF53756">
    <property type="entry name" value="UDP-Glycosyltransferase/glycogen phosphorylase"/>
    <property type="match status" value="1"/>
</dbReference>
<dbReference type="EMBL" id="FOGI01000001">
    <property type="protein sequence ID" value="SEQ97786.1"/>
    <property type="molecule type" value="Genomic_DNA"/>
</dbReference>
<dbReference type="GO" id="GO:0017000">
    <property type="term" value="P:antibiotic biosynthetic process"/>
    <property type="evidence" value="ECO:0007669"/>
    <property type="project" value="UniProtKB-ARBA"/>
</dbReference>
<dbReference type="PANTHER" id="PTHR48050">
    <property type="entry name" value="STEROL 3-BETA-GLUCOSYLTRANSFERASE"/>
    <property type="match status" value="1"/>
</dbReference>
<dbReference type="Pfam" id="PF06722">
    <property type="entry name" value="EryCIII-like_C"/>
    <property type="match status" value="1"/>
</dbReference>
<dbReference type="GO" id="GO:0016758">
    <property type="term" value="F:hexosyltransferase activity"/>
    <property type="evidence" value="ECO:0007669"/>
    <property type="project" value="UniProtKB-ARBA"/>
</dbReference>